<dbReference type="AlphaFoldDB" id="A6JAD6"/>
<reference evidence="2 3" key="1">
    <citation type="submission" date="2005-09" db="EMBL/GenBank/DDBJ databases">
        <authorList>
            <person name="Mural R.J."/>
            <person name="Li P.W."/>
            <person name="Adams M.D."/>
            <person name="Amanatides P.G."/>
            <person name="Baden-Tillson H."/>
            <person name="Barnstead M."/>
            <person name="Chin S.H."/>
            <person name="Dew I."/>
            <person name="Evans C.A."/>
            <person name="Ferriera S."/>
            <person name="Flanigan M."/>
            <person name="Fosler C."/>
            <person name="Glodek A."/>
            <person name="Gu Z."/>
            <person name="Holt R.A."/>
            <person name="Jennings D."/>
            <person name="Kraft C.L."/>
            <person name="Lu F."/>
            <person name="Nguyen T."/>
            <person name="Nusskern D.R."/>
            <person name="Pfannkoch C.M."/>
            <person name="Sitter C."/>
            <person name="Sutton G.G."/>
            <person name="Venter J.C."/>
            <person name="Wang Z."/>
            <person name="Woodage T."/>
            <person name="Zheng X.H."/>
            <person name="Zhong F."/>
        </authorList>
    </citation>
    <scope>NUCLEOTIDE SEQUENCE [LARGE SCALE GENOMIC DNA]</scope>
    <source>
        <strain>BN</strain>
        <strain evidence="3">Sprague-Dawley</strain>
    </source>
</reference>
<evidence type="ECO:0000256" key="1">
    <source>
        <dbReference type="SAM" id="MobiDB-lite"/>
    </source>
</evidence>
<dbReference type="EMBL" id="CH473979">
    <property type="protein sequence ID" value="EDM07598.1"/>
    <property type="molecule type" value="Genomic_DNA"/>
</dbReference>
<accession>A6JAD6</accession>
<dbReference type="Proteomes" id="UP000234681">
    <property type="component" value="Chromosome 1"/>
</dbReference>
<organism evidence="2 3">
    <name type="scientific">Rattus norvegicus</name>
    <name type="common">Rat</name>
    <dbReference type="NCBI Taxonomy" id="10116"/>
    <lineage>
        <taxon>Eukaryota</taxon>
        <taxon>Metazoa</taxon>
        <taxon>Chordata</taxon>
        <taxon>Craniata</taxon>
        <taxon>Vertebrata</taxon>
        <taxon>Euteleostomi</taxon>
        <taxon>Mammalia</taxon>
        <taxon>Eutheria</taxon>
        <taxon>Euarchontoglires</taxon>
        <taxon>Glires</taxon>
        <taxon>Rodentia</taxon>
        <taxon>Myomorpha</taxon>
        <taxon>Muroidea</taxon>
        <taxon>Muridae</taxon>
        <taxon>Murinae</taxon>
        <taxon>Rattus</taxon>
    </lineage>
</organism>
<feature type="region of interest" description="Disordered" evidence="1">
    <location>
        <begin position="25"/>
        <end position="48"/>
    </location>
</feature>
<proteinExistence type="predicted"/>
<protein>
    <submittedName>
        <fullName evidence="2">RCG54390</fullName>
    </submittedName>
</protein>
<feature type="compositionally biased region" description="Low complexity" evidence="1">
    <location>
        <begin position="39"/>
        <end position="48"/>
    </location>
</feature>
<evidence type="ECO:0000313" key="3">
    <source>
        <dbReference type="Proteomes" id="UP000234681"/>
    </source>
</evidence>
<sequence length="65" mass="7411">MEPLGRESHHDMIEVAGHSLSLVGTQRDEWSVPRRKRPAQALPSSLPSSEARLSQFVQYLRRSQN</sequence>
<evidence type="ECO:0000313" key="2">
    <source>
        <dbReference type="EMBL" id="EDM07598.1"/>
    </source>
</evidence>
<name>A6JAD6_RAT</name>
<gene>
    <name evidence="2" type="ORF">rCG_54390</name>
</gene>